<evidence type="ECO:0000313" key="2">
    <source>
        <dbReference type="Proteomes" id="UP000237632"/>
    </source>
</evidence>
<accession>A0AA45BF51</accession>
<protein>
    <submittedName>
        <fullName evidence="1">Uncharacterized protein</fullName>
    </submittedName>
</protein>
<gene>
    <name evidence="1" type="ORF">C6T65_10330</name>
</gene>
<proteinExistence type="predicted"/>
<comment type="caution">
    <text evidence="1">The sequence shown here is derived from an EMBL/GenBank/DDBJ whole genome shotgun (WGS) entry which is preliminary data.</text>
</comment>
<organism evidence="1 2">
    <name type="scientific">Burkholderia vietnamiensis</name>
    <dbReference type="NCBI Taxonomy" id="60552"/>
    <lineage>
        <taxon>Bacteria</taxon>
        <taxon>Pseudomonadati</taxon>
        <taxon>Pseudomonadota</taxon>
        <taxon>Betaproteobacteria</taxon>
        <taxon>Burkholderiales</taxon>
        <taxon>Burkholderiaceae</taxon>
        <taxon>Burkholderia</taxon>
        <taxon>Burkholderia cepacia complex</taxon>
    </lineage>
</organism>
<reference evidence="1 2" key="1">
    <citation type="submission" date="2018-03" db="EMBL/GenBank/DDBJ databases">
        <authorList>
            <person name="Nguyen K."/>
            <person name="Fouts D."/>
            <person name="Sutton G."/>
        </authorList>
    </citation>
    <scope>NUCLEOTIDE SEQUENCE [LARGE SCALE GENOMIC DNA]</scope>
    <source>
        <strain evidence="1 2">AU3578</strain>
    </source>
</reference>
<name>A0AA45BF51_BURVI</name>
<dbReference type="EMBL" id="PVHK01000067">
    <property type="protein sequence ID" value="PRH42431.1"/>
    <property type="molecule type" value="Genomic_DNA"/>
</dbReference>
<sequence>MTSVNVQFADETDNAAIVSYFLSAPTQLDGDTRVLGAVLTTDPRWEAYYDAQPTSVQKYLPNPG</sequence>
<dbReference type="AlphaFoldDB" id="A0AA45BF51"/>
<evidence type="ECO:0000313" key="1">
    <source>
        <dbReference type="EMBL" id="PRH42431.1"/>
    </source>
</evidence>
<dbReference type="Proteomes" id="UP000237632">
    <property type="component" value="Unassembled WGS sequence"/>
</dbReference>
<dbReference type="RefSeq" id="WP_060082043.1">
    <property type="nucleotide sequence ID" value="NZ_LPCS01000135.1"/>
</dbReference>